<name>A0A2T4J914_FUSBL</name>
<feature type="domain" description="Histone deacetylase" evidence="2">
    <location>
        <begin position="32"/>
        <end position="316"/>
    </location>
</feature>
<evidence type="ECO:0000313" key="4">
    <source>
        <dbReference type="Proteomes" id="UP000241362"/>
    </source>
</evidence>
<evidence type="ECO:0000313" key="3">
    <source>
        <dbReference type="EMBL" id="PTE14317.1"/>
    </source>
</evidence>
<accession>A0A2T4J914</accession>
<comment type="similarity">
    <text evidence="1">Belongs to the histone deacetylase family.</text>
</comment>
<dbReference type="RefSeq" id="WP_107673388.1">
    <property type="nucleotide sequence ID" value="NZ_PZKE01000008.1"/>
</dbReference>
<protein>
    <submittedName>
        <fullName evidence="3">Acetoin utilization protein AcuC</fullName>
    </submittedName>
</protein>
<dbReference type="SUPFAM" id="SSF52768">
    <property type="entry name" value="Arginase/deacetylase"/>
    <property type="match status" value="1"/>
</dbReference>
<evidence type="ECO:0000256" key="1">
    <source>
        <dbReference type="ARBA" id="ARBA00005947"/>
    </source>
</evidence>
<dbReference type="PANTHER" id="PTHR10625:SF10">
    <property type="entry name" value="HISTONE DEACETYLASE HDAC1"/>
    <property type="match status" value="1"/>
</dbReference>
<dbReference type="Gene3D" id="3.40.800.20">
    <property type="entry name" value="Histone deacetylase domain"/>
    <property type="match status" value="1"/>
</dbReference>
<gene>
    <name evidence="3" type="ORF">C5F44_09985</name>
</gene>
<dbReference type="InterPro" id="IPR000286">
    <property type="entry name" value="HDACs"/>
</dbReference>
<dbReference type="PRINTS" id="PR01270">
    <property type="entry name" value="HDASUPER"/>
</dbReference>
<dbReference type="Proteomes" id="UP000241362">
    <property type="component" value="Unassembled WGS sequence"/>
</dbReference>
<comment type="caution">
    <text evidence="3">The sequence shown here is derived from an EMBL/GenBank/DDBJ whole genome shotgun (WGS) entry which is preliminary data.</text>
</comment>
<proteinExistence type="inferred from homology"/>
<evidence type="ECO:0000259" key="2">
    <source>
        <dbReference type="Pfam" id="PF00850"/>
    </source>
</evidence>
<dbReference type="InterPro" id="IPR023801">
    <property type="entry name" value="His_deacetylse_dom"/>
</dbReference>
<keyword evidence="4" id="KW-1185">Reference proteome</keyword>
<dbReference type="Pfam" id="PF00850">
    <property type="entry name" value="Hist_deacetyl"/>
    <property type="match status" value="1"/>
</dbReference>
<reference evidence="3 4" key="1">
    <citation type="submission" date="2018-03" db="EMBL/GenBank/DDBJ databases">
        <title>Rhodobacter blasticus.</title>
        <authorList>
            <person name="Meyer T.E."/>
            <person name="Miller S."/>
            <person name="Lodha T."/>
            <person name="Gandham S."/>
            <person name="Chintalapati S."/>
            <person name="Chintalapati V.R."/>
        </authorList>
    </citation>
    <scope>NUCLEOTIDE SEQUENCE [LARGE SCALE GENOMIC DNA]</scope>
    <source>
        <strain evidence="3 4">DSM 2131</strain>
    </source>
</reference>
<sequence>MTAAPSAGPRGAVAPVFVGSAIYRGSSYGATHPLRVPRVSTVIDLARALGWLPAARFQNSPRAKPAALRAFHTEPYLTALQRAEAEGTVSDQVRARHRLGTLSNPVFAEMFRRPATGAGGTLWAAETLAHAPAGVVHVPGGGTHHGLPDRANGFCYLNDVVLGIKALLGAGLTRVAYVDLDAHHCDGVEAAFTGDPRVRMISVHEQGRWPFSGGLTDTAGGSGFFLPVPRGYNDTEARAVLHGLILPRVAAFAPQALVVQCGADSLTEDPLSRLCLSNRAYLEALAELRPLSPRLIVLGGGGYNPWSVGRLWTAIWGWLSGQELPDRLPEPARAVLAGLSWSGGARPPPGPHLLDTLLDPPREGPVRPEITAALAVLARRPEGA</sequence>
<organism evidence="3 4">
    <name type="scientific">Fuscovulum blasticum DSM 2131</name>
    <dbReference type="NCBI Taxonomy" id="1188250"/>
    <lineage>
        <taxon>Bacteria</taxon>
        <taxon>Pseudomonadati</taxon>
        <taxon>Pseudomonadota</taxon>
        <taxon>Alphaproteobacteria</taxon>
        <taxon>Rhodobacterales</taxon>
        <taxon>Paracoccaceae</taxon>
        <taxon>Pseudogemmobacter</taxon>
    </lineage>
</organism>
<dbReference type="GO" id="GO:0040029">
    <property type="term" value="P:epigenetic regulation of gene expression"/>
    <property type="evidence" value="ECO:0007669"/>
    <property type="project" value="TreeGrafter"/>
</dbReference>
<dbReference type="GO" id="GO:0004407">
    <property type="term" value="F:histone deacetylase activity"/>
    <property type="evidence" value="ECO:0007669"/>
    <property type="project" value="TreeGrafter"/>
</dbReference>
<dbReference type="PANTHER" id="PTHR10625">
    <property type="entry name" value="HISTONE DEACETYLASE HDAC1-RELATED"/>
    <property type="match status" value="1"/>
</dbReference>
<dbReference type="AlphaFoldDB" id="A0A2T4J914"/>
<dbReference type="InterPro" id="IPR023696">
    <property type="entry name" value="Ureohydrolase_dom_sf"/>
</dbReference>
<dbReference type="InterPro" id="IPR037138">
    <property type="entry name" value="His_deacetylse_dom_sf"/>
</dbReference>
<dbReference type="EMBL" id="PZKE01000008">
    <property type="protein sequence ID" value="PTE14317.1"/>
    <property type="molecule type" value="Genomic_DNA"/>
</dbReference>